<accession>A0ACC2N433</accession>
<evidence type="ECO:0000313" key="1">
    <source>
        <dbReference type="EMBL" id="KAJ8665713.1"/>
    </source>
</evidence>
<organism evidence="1 2">
    <name type="scientific">Eretmocerus hayati</name>
    <dbReference type="NCBI Taxonomy" id="131215"/>
    <lineage>
        <taxon>Eukaryota</taxon>
        <taxon>Metazoa</taxon>
        <taxon>Ecdysozoa</taxon>
        <taxon>Arthropoda</taxon>
        <taxon>Hexapoda</taxon>
        <taxon>Insecta</taxon>
        <taxon>Pterygota</taxon>
        <taxon>Neoptera</taxon>
        <taxon>Endopterygota</taxon>
        <taxon>Hymenoptera</taxon>
        <taxon>Apocrita</taxon>
        <taxon>Proctotrupomorpha</taxon>
        <taxon>Chalcidoidea</taxon>
        <taxon>Aphelinidae</taxon>
        <taxon>Aphelininae</taxon>
        <taxon>Eretmocerus</taxon>
    </lineage>
</organism>
<gene>
    <name evidence="1" type="ORF">QAD02_007375</name>
</gene>
<sequence length="189" mass="20867">MTDLLMNFGETFLYAHEKSMLPATYFMRRCSKILNVEEPAASDPCIQANKDIDAAARLARDAVQDSTKEILPSTTSPGTGQNYNISRLSSINSDACLVEEPGNLQATVPYNLHHIWSKELEAADELAKRGFTDKLLTLLKEAGAEREGIADAKPSVGYEPQPSLQNLEKNDIEEIKKLRAAPGRFDGDR</sequence>
<comment type="caution">
    <text evidence="1">The sequence shown here is derived from an EMBL/GenBank/DDBJ whole genome shotgun (WGS) entry which is preliminary data.</text>
</comment>
<protein>
    <submittedName>
        <fullName evidence="1">Uncharacterized protein</fullName>
    </submittedName>
</protein>
<proteinExistence type="predicted"/>
<name>A0ACC2N433_9HYME</name>
<reference evidence="1" key="1">
    <citation type="submission" date="2023-04" db="EMBL/GenBank/DDBJ databases">
        <title>A chromosome-level genome assembly of the parasitoid wasp Eretmocerus hayati.</title>
        <authorList>
            <person name="Zhong Y."/>
            <person name="Liu S."/>
            <person name="Liu Y."/>
        </authorList>
    </citation>
    <scope>NUCLEOTIDE SEQUENCE</scope>
    <source>
        <strain evidence="1">ZJU_SS_LIU_2023</strain>
    </source>
</reference>
<dbReference type="EMBL" id="CM056744">
    <property type="protein sequence ID" value="KAJ8665713.1"/>
    <property type="molecule type" value="Genomic_DNA"/>
</dbReference>
<dbReference type="Proteomes" id="UP001239111">
    <property type="component" value="Chromosome 4"/>
</dbReference>
<evidence type="ECO:0000313" key="2">
    <source>
        <dbReference type="Proteomes" id="UP001239111"/>
    </source>
</evidence>
<keyword evidence="2" id="KW-1185">Reference proteome</keyword>